<dbReference type="GO" id="GO:0051539">
    <property type="term" value="F:4 iron, 4 sulfur cluster binding"/>
    <property type="evidence" value="ECO:0007669"/>
    <property type="project" value="UniProtKB-KW"/>
</dbReference>
<protein>
    <submittedName>
        <fullName evidence="7">Fe-S OXIDOREDUCTASE</fullName>
    </submittedName>
</protein>
<evidence type="ECO:0000256" key="1">
    <source>
        <dbReference type="ARBA" id="ARBA00022485"/>
    </source>
</evidence>
<sequence length="209" mass="23300">MPSFEEVANDRVLYAHANRILHLETNPGNARALVQRHGDRDVWLNPPALPLSTEELDAVFDLPYARLPHPSYGDARFPAFDMIKSSVNIMRDCFGGCTFCSITEHEGRIIQNRSKESILREIETIRDTAPNFTGIISDLGGPTANMYRLHCKNPEIEVIAASRLVSSLVSAKICTPTMRRSLSCIARHAKSQASKKFSSALVCTTIWRS</sequence>
<dbReference type="GO" id="GO:0003824">
    <property type="term" value="F:catalytic activity"/>
    <property type="evidence" value="ECO:0007669"/>
    <property type="project" value="InterPro"/>
</dbReference>
<evidence type="ECO:0000256" key="2">
    <source>
        <dbReference type="ARBA" id="ARBA00022691"/>
    </source>
</evidence>
<evidence type="ECO:0000313" key="7">
    <source>
        <dbReference type="EMBL" id="OAU96973.1"/>
    </source>
</evidence>
<name>A0A198UKG6_MORCA</name>
<feature type="domain" description="UPF0313" evidence="6">
    <location>
        <begin position="1"/>
        <end position="86"/>
    </location>
</feature>
<accession>A0A198UKG6</accession>
<dbReference type="InterPro" id="IPR058240">
    <property type="entry name" value="rSAM_sf"/>
</dbReference>
<reference evidence="7 8" key="1">
    <citation type="journal article" date="2016" name="Genome Biol. Evol.">
        <title>Comparative Genomic Analyses of the Moraxella catarrhalis Serosensitive and Seroresistant Lineages Demonstrate Their Independent Evolution.</title>
        <authorList>
            <person name="Earl J.P."/>
            <person name="de Vries S.P."/>
            <person name="Ahmed A."/>
            <person name="Powell E."/>
            <person name="Schultz M.P."/>
            <person name="Hermans P.W."/>
            <person name="Hill D.J."/>
            <person name="Zhou Z."/>
            <person name="Constantinidou C.I."/>
            <person name="Hu F.Z."/>
            <person name="Bootsma H.J."/>
            <person name="Ehrlich G.D."/>
        </authorList>
    </citation>
    <scope>NUCLEOTIDE SEQUENCE [LARGE SCALE GENOMIC DNA]</scope>
    <source>
        <strain evidence="7 8">Z7542</strain>
    </source>
</reference>
<gene>
    <name evidence="7" type="ORF">AO384_0782</name>
</gene>
<dbReference type="SUPFAM" id="SSF102114">
    <property type="entry name" value="Radical SAM enzymes"/>
    <property type="match status" value="1"/>
</dbReference>
<dbReference type="Pfam" id="PF08497">
    <property type="entry name" value="Radical_SAM_N"/>
    <property type="match status" value="1"/>
</dbReference>
<dbReference type="EMBL" id="LXHC01000011">
    <property type="protein sequence ID" value="OAU96973.1"/>
    <property type="molecule type" value="Genomic_DNA"/>
</dbReference>
<dbReference type="GO" id="GO:0046872">
    <property type="term" value="F:metal ion binding"/>
    <property type="evidence" value="ECO:0007669"/>
    <property type="project" value="UniProtKB-KW"/>
</dbReference>
<evidence type="ECO:0000256" key="4">
    <source>
        <dbReference type="ARBA" id="ARBA00023004"/>
    </source>
</evidence>
<dbReference type="PATRIC" id="fig|480.237.peg.1419"/>
<dbReference type="Proteomes" id="UP000078228">
    <property type="component" value="Unassembled WGS sequence"/>
</dbReference>
<dbReference type="InterPro" id="IPR007197">
    <property type="entry name" value="rSAM"/>
</dbReference>
<keyword evidence="2" id="KW-0949">S-adenosyl-L-methionine</keyword>
<keyword evidence="3" id="KW-0479">Metal-binding</keyword>
<organism evidence="7 8">
    <name type="scientific">Moraxella catarrhalis</name>
    <name type="common">Branhamella catarrhalis</name>
    <dbReference type="NCBI Taxonomy" id="480"/>
    <lineage>
        <taxon>Bacteria</taxon>
        <taxon>Pseudomonadati</taxon>
        <taxon>Pseudomonadota</taxon>
        <taxon>Gammaproteobacteria</taxon>
        <taxon>Moraxellales</taxon>
        <taxon>Moraxellaceae</taxon>
        <taxon>Moraxella</taxon>
    </lineage>
</organism>
<evidence type="ECO:0000256" key="5">
    <source>
        <dbReference type="ARBA" id="ARBA00023014"/>
    </source>
</evidence>
<dbReference type="Gene3D" id="3.30.750.210">
    <property type="match status" value="1"/>
</dbReference>
<evidence type="ECO:0000259" key="6">
    <source>
        <dbReference type="Pfam" id="PF08497"/>
    </source>
</evidence>
<evidence type="ECO:0000313" key="8">
    <source>
        <dbReference type="Proteomes" id="UP000078228"/>
    </source>
</evidence>
<comment type="caution">
    <text evidence="7">The sequence shown here is derived from an EMBL/GenBank/DDBJ whole genome shotgun (WGS) entry which is preliminary data.</text>
</comment>
<keyword evidence="4" id="KW-0408">Iron</keyword>
<dbReference type="InterPro" id="IPR022946">
    <property type="entry name" value="UPF0313"/>
</dbReference>
<dbReference type="PANTHER" id="PTHR32331">
    <property type="entry name" value="UPF0313 PROTEIN YGIQ"/>
    <property type="match status" value="1"/>
</dbReference>
<keyword evidence="8" id="KW-1185">Reference proteome</keyword>
<dbReference type="AlphaFoldDB" id="A0A198UKG6"/>
<keyword evidence="1" id="KW-0004">4Fe-4S</keyword>
<dbReference type="SFLD" id="SFLDS00029">
    <property type="entry name" value="Radical_SAM"/>
    <property type="match status" value="1"/>
</dbReference>
<evidence type="ECO:0000256" key="3">
    <source>
        <dbReference type="ARBA" id="ARBA00022723"/>
    </source>
</evidence>
<dbReference type="InterPro" id="IPR013704">
    <property type="entry name" value="UPF0313_N"/>
</dbReference>
<dbReference type="SFLD" id="SFLDG01069">
    <property type="entry name" value="UPF0313"/>
    <property type="match status" value="1"/>
</dbReference>
<dbReference type="PANTHER" id="PTHR32331:SF0">
    <property type="entry name" value="UPF0313 PROTEIN YGIQ"/>
    <property type="match status" value="1"/>
</dbReference>
<keyword evidence="5" id="KW-0411">Iron-sulfur</keyword>
<proteinExistence type="predicted"/>